<keyword evidence="5" id="KW-0408">Iron</keyword>
<evidence type="ECO:0000256" key="6">
    <source>
        <dbReference type="ARBA" id="ARBA00032050"/>
    </source>
</evidence>
<proteinExistence type="inferred from homology"/>
<dbReference type="EMBL" id="JAUZQE010000029">
    <property type="protein sequence ID" value="MDR4126575.1"/>
    <property type="molecule type" value="Genomic_DNA"/>
</dbReference>
<dbReference type="InterPro" id="IPR011302">
    <property type="entry name" value="IscA_proteobact"/>
</dbReference>
<dbReference type="NCBIfam" id="TIGR02011">
    <property type="entry name" value="IscA"/>
    <property type="match status" value="1"/>
</dbReference>
<dbReference type="PROSITE" id="PS01152">
    <property type="entry name" value="HESB"/>
    <property type="match status" value="1"/>
</dbReference>
<protein>
    <recommendedName>
        <fullName evidence="3">Iron-binding protein IscA</fullName>
    </recommendedName>
    <alternativeName>
        <fullName evidence="6">Iron-sulfur cluster assembly protein</fullName>
    </alternativeName>
</protein>
<dbReference type="PANTHER" id="PTHR10072:SF41">
    <property type="entry name" value="IRON-SULFUR CLUSTER ASSEMBLY 1 HOMOLOG, MITOCHONDRIAL"/>
    <property type="match status" value="1"/>
</dbReference>
<dbReference type="InterPro" id="IPR050322">
    <property type="entry name" value="Fe-S_cluster_asmbl/transfer"/>
</dbReference>
<evidence type="ECO:0000259" key="7">
    <source>
        <dbReference type="Pfam" id="PF01521"/>
    </source>
</evidence>
<evidence type="ECO:0000256" key="1">
    <source>
        <dbReference type="ARBA" id="ARBA00001962"/>
    </source>
</evidence>
<evidence type="ECO:0000256" key="3">
    <source>
        <dbReference type="ARBA" id="ARBA00014591"/>
    </source>
</evidence>
<dbReference type="InterPro" id="IPR017870">
    <property type="entry name" value="FeS_cluster_insertion_CS"/>
</dbReference>
<evidence type="ECO:0000256" key="2">
    <source>
        <dbReference type="ARBA" id="ARBA00006718"/>
    </source>
</evidence>
<dbReference type="InterPro" id="IPR016092">
    <property type="entry name" value="ATAP"/>
</dbReference>
<evidence type="ECO:0000313" key="8">
    <source>
        <dbReference type="EMBL" id="MDR4126575.1"/>
    </source>
</evidence>
<dbReference type="InterPro" id="IPR035903">
    <property type="entry name" value="HesB-like_dom_sf"/>
</dbReference>
<comment type="caution">
    <text evidence="8">The sequence shown here is derived from an EMBL/GenBank/DDBJ whole genome shotgun (WGS) entry which is preliminary data.</text>
</comment>
<dbReference type="Gene3D" id="2.60.300.12">
    <property type="entry name" value="HesB-like domain"/>
    <property type="match status" value="1"/>
</dbReference>
<accession>A0ABU1D812</accession>
<keyword evidence="4" id="KW-0479">Metal-binding</keyword>
<evidence type="ECO:0000256" key="4">
    <source>
        <dbReference type="ARBA" id="ARBA00022723"/>
    </source>
</evidence>
<feature type="domain" description="Core" evidence="7">
    <location>
        <begin position="14"/>
        <end position="114"/>
    </location>
</feature>
<sequence length="118" mass="13288">MNVTTLERTRTQRITISERAASHIARHLKKRGHGIGMRLGITTTGCSGLAYKMEYVDEPRAEDLLFEQHGVKVYVDPESMQYIDGTQIDYTREGLNEGFRFVNPNEKASCGCGESFTV</sequence>
<evidence type="ECO:0000256" key="5">
    <source>
        <dbReference type="ARBA" id="ARBA00023004"/>
    </source>
</evidence>
<keyword evidence="9" id="KW-1185">Reference proteome</keyword>
<comment type="similarity">
    <text evidence="2">Belongs to the HesB/IscA family.</text>
</comment>
<organism evidence="8 9">
    <name type="scientific">Yanghanlia caeni</name>
    <dbReference type="NCBI Taxonomy" id="3064283"/>
    <lineage>
        <taxon>Bacteria</taxon>
        <taxon>Pseudomonadati</taxon>
        <taxon>Pseudomonadota</taxon>
        <taxon>Betaproteobacteria</taxon>
        <taxon>Burkholderiales</taxon>
        <taxon>Alcaligenaceae</taxon>
        <taxon>Yanghanlia</taxon>
    </lineage>
</organism>
<dbReference type="InterPro" id="IPR000361">
    <property type="entry name" value="ATAP_core_dom"/>
</dbReference>
<comment type="cofactor">
    <cofactor evidence="1">
        <name>Fe cation</name>
        <dbReference type="ChEBI" id="CHEBI:24875"/>
    </cofactor>
</comment>
<dbReference type="SUPFAM" id="SSF89360">
    <property type="entry name" value="HesB-like domain"/>
    <property type="match status" value="1"/>
</dbReference>
<dbReference type="RefSeq" id="WP_165278885.1">
    <property type="nucleotide sequence ID" value="NZ_JAUZQE010000029.1"/>
</dbReference>
<name>A0ABU1D812_9BURK</name>
<dbReference type="PANTHER" id="PTHR10072">
    <property type="entry name" value="IRON-SULFUR CLUSTER ASSEMBLY PROTEIN"/>
    <property type="match status" value="1"/>
</dbReference>
<evidence type="ECO:0000313" key="9">
    <source>
        <dbReference type="Proteomes" id="UP001232156"/>
    </source>
</evidence>
<reference evidence="8 9" key="1">
    <citation type="submission" date="2023-08" db="EMBL/GenBank/DDBJ databases">
        <title>Alcaligenaceae gen. nov., a novel taxon isolated from the sludge of Yixing Pesticide Factory.</title>
        <authorList>
            <person name="Ruan L."/>
        </authorList>
    </citation>
    <scope>NUCLEOTIDE SEQUENCE [LARGE SCALE GENOMIC DNA]</scope>
    <source>
        <strain evidence="8 9">LG-2</strain>
    </source>
</reference>
<dbReference type="NCBIfam" id="TIGR00049">
    <property type="entry name" value="iron-sulfur cluster assembly accessory protein"/>
    <property type="match status" value="1"/>
</dbReference>
<gene>
    <name evidence="8" type="primary">iscA</name>
    <name evidence="8" type="ORF">Q8947_11350</name>
</gene>
<dbReference type="Pfam" id="PF01521">
    <property type="entry name" value="Fe-S_biosyn"/>
    <property type="match status" value="1"/>
</dbReference>
<dbReference type="Proteomes" id="UP001232156">
    <property type="component" value="Unassembled WGS sequence"/>
</dbReference>